<feature type="region of interest" description="Disordered" evidence="2">
    <location>
        <begin position="1624"/>
        <end position="1652"/>
    </location>
</feature>
<feature type="compositionally biased region" description="Basic and acidic residues" evidence="2">
    <location>
        <begin position="1728"/>
        <end position="1751"/>
    </location>
</feature>
<dbReference type="EMBL" id="CAUJNA010002990">
    <property type="protein sequence ID" value="CAJ1394904.1"/>
    <property type="molecule type" value="Genomic_DNA"/>
</dbReference>
<feature type="coiled-coil region" evidence="1">
    <location>
        <begin position="1519"/>
        <end position="1553"/>
    </location>
</feature>
<dbReference type="Proteomes" id="UP001178507">
    <property type="component" value="Unassembled WGS sequence"/>
</dbReference>
<feature type="region of interest" description="Disordered" evidence="2">
    <location>
        <begin position="484"/>
        <end position="526"/>
    </location>
</feature>
<feature type="region of interest" description="Disordered" evidence="2">
    <location>
        <begin position="1305"/>
        <end position="1334"/>
    </location>
</feature>
<proteinExistence type="predicted"/>
<gene>
    <name evidence="3" type="ORF">EVOR1521_LOCUS19463</name>
</gene>
<feature type="compositionally biased region" description="Low complexity" evidence="2">
    <location>
        <begin position="1752"/>
        <end position="1763"/>
    </location>
</feature>
<feature type="region of interest" description="Disordered" evidence="2">
    <location>
        <begin position="1592"/>
        <end position="1611"/>
    </location>
</feature>
<feature type="compositionally biased region" description="Acidic residues" evidence="2">
    <location>
        <begin position="1314"/>
        <end position="1333"/>
    </location>
</feature>
<reference evidence="3" key="1">
    <citation type="submission" date="2023-08" db="EMBL/GenBank/DDBJ databases">
        <authorList>
            <person name="Chen Y."/>
            <person name="Shah S."/>
            <person name="Dougan E. K."/>
            <person name="Thang M."/>
            <person name="Chan C."/>
        </authorList>
    </citation>
    <scope>NUCLEOTIDE SEQUENCE</scope>
</reference>
<feature type="region of interest" description="Disordered" evidence="2">
    <location>
        <begin position="1559"/>
        <end position="1581"/>
    </location>
</feature>
<keyword evidence="1" id="KW-0175">Coiled coil</keyword>
<keyword evidence="4" id="KW-1185">Reference proteome</keyword>
<accession>A0AA36IWN5</accession>
<organism evidence="3 4">
    <name type="scientific">Effrenium voratum</name>
    <dbReference type="NCBI Taxonomy" id="2562239"/>
    <lineage>
        <taxon>Eukaryota</taxon>
        <taxon>Sar</taxon>
        <taxon>Alveolata</taxon>
        <taxon>Dinophyceae</taxon>
        <taxon>Suessiales</taxon>
        <taxon>Symbiodiniaceae</taxon>
        <taxon>Effrenium</taxon>
    </lineage>
</organism>
<protein>
    <submittedName>
        <fullName evidence="3">Uncharacterized protein</fullName>
    </submittedName>
</protein>
<name>A0AA36IWN5_9DINO</name>
<comment type="caution">
    <text evidence="3">The sequence shown here is derived from an EMBL/GenBank/DDBJ whole genome shotgun (WGS) entry which is preliminary data.</text>
</comment>
<evidence type="ECO:0000313" key="3">
    <source>
        <dbReference type="EMBL" id="CAJ1394904.1"/>
    </source>
</evidence>
<evidence type="ECO:0000256" key="2">
    <source>
        <dbReference type="SAM" id="MobiDB-lite"/>
    </source>
</evidence>
<feature type="region of interest" description="Disordered" evidence="2">
    <location>
        <begin position="1728"/>
        <end position="1763"/>
    </location>
</feature>
<evidence type="ECO:0000313" key="4">
    <source>
        <dbReference type="Proteomes" id="UP001178507"/>
    </source>
</evidence>
<feature type="region of interest" description="Disordered" evidence="2">
    <location>
        <begin position="830"/>
        <end position="910"/>
    </location>
</feature>
<feature type="compositionally biased region" description="Acidic residues" evidence="2">
    <location>
        <begin position="847"/>
        <end position="856"/>
    </location>
</feature>
<evidence type="ECO:0000256" key="1">
    <source>
        <dbReference type="SAM" id="Coils"/>
    </source>
</evidence>
<feature type="compositionally biased region" description="Basic residues" evidence="2">
    <location>
        <begin position="872"/>
        <end position="892"/>
    </location>
</feature>
<sequence length="1763" mass="192590">MGLTRCEFQGAGNEKATRSLKEAVLFYESFLDEVVAASEDELPSSSPGRRYDPARCSLDSLADWLEDATHSSAFSGIAAPETALLGFHHALQARLPKRKVALPKLLSFCEWNTECQAELETLACGIEQNTCIFTDIAQFFRPELYEVLEELKKKPSMAVEVLSPLLAAQSAMRRKAHCARHSKLCFIGTARMHTAGSSCTAHSKQGKQLGLADPNVLHLLAWIGLRLEVQEYEISLENVESFPSHILERLLGKYYVIESQDGVLQNEYERELQWASSRSLSMTHAFGDEKEAAASALDTIIKHYGVDRVSAAKDAIVSAGGPAKQPFLAALNVTEVEMRSKYSERFPAQACSQAGNSMNVICPYICVLHSAACWRAAAATDRIVAEVSLFRDACMQQQHAAHVAQQEHLAAAAEAARAVASLRAPEGERAYVLFPHMFWNCDAQPAVPKASQTLLCDCYVGWRNAGSPVRQILRLWLGPRALAASDEGSTGGTAGAMPSPRNTEKKRRFKAVSEPGAGDGKKSKSAKEAQSIEELFGEECVGALRIERIFEIFGEPKNEYVDIPWFDEDGKPNLIADPLNRPLQLSTVAEYEQRLFASGLADDCAGLPWLRWGKGAKARNYPLLCLSYNHRRQAFYNAYSRDPQHPMVQQALQHGLRRARVLGKDTPNFVVEWLCSEHNRHHQGSGETVCGLLGESLKVEASWKKRCALEGITARNPNYQKLYDAFVRTHSEAFKETVTAFGDAKSLAHTLEFYDVYSEFQDWHLAHGDFLCGFNPMSALSTMNAMANVIEDRAMMANIMTPMGESVTFKKLLKCKAEQEEDLAIEKKLEQEQTDQQQEGPGHSSGGEEDEEEEEKQPDVDEILHGLQSAKQAKREKKIAKKKKREASKKKAKADACRSEEQMPDKPNKGLDEAKEFIETISTRTKPPESRVKHALDDFLCALSFARSNLRASISDEEAVRTKKFLTSLFLELAWACSVAVNGKTFKTYYAFREECQRVFYAAHQKLHVGEKSYDPLVLAQELMSMVNEAARLSAAAEPNEETDGGKDEEAMLGYVRGFDVDPVKSFVESQLVLPESMHEKFSVFRRALGTRQRQFADIADLPTQLAFFHEVFAEVNAVPKAWVIYGSCVGFLLKQTGRFPDGAAAVFRSSDDILGRFCSARARYIILGLKDLVTMRVLKGAPAVFSLVASLASEVESIPPLDMTLMDGQGDIIPELAQQGDEGWSSKWSQLLTSCAAVSDVPKAARDLLGIQTQQKTQLSQSAPAAVPRGASAEKEHFAALAQSVKSAKFQDTAHVLPSHVFKLQDSGSGDAGGEDVDLESDAGQPEEDAEPESAFAALQKPLIVAKDLHSVFLSACSDDDGSRVREKNKLEKELGISMAAQWVKIVERSLESLLWGVLAESSAHTDKYVLFVADSAVSGIKDKVALVNAPAGLDLCYVGPVSTTMSSPQAKNIARIGGVDFFVHPAPTPPSGEVLVPAWLAKPTPKKENVTLKAEEVGMDAFVTSQGLVSISPPVAIETLRENTRELERQNEFLKSEVQKLSQQVAAAHAEKLNMAEQNPGQDKPANTQKAEAAKAAKSVEETAAAVDLARANESNESGVKPAQPTVPVPESAFEGVRQDPADVQSGSVAGQSKADKADMGAGEGKKGTSGEIVNKFATFRLTLHTLSTLEMETPSAAPVSLARAMTAAEVAAKASKQKKDTSAHGKAVSVGMAAAWEIRLHELEAKGEETAATKKKRKLEEKKGDKAAAMKAAKGAHLLK</sequence>
<feature type="compositionally biased region" description="Basic and acidic residues" evidence="2">
    <location>
        <begin position="893"/>
        <end position="910"/>
    </location>
</feature>
<feature type="compositionally biased region" description="Basic and acidic residues" evidence="2">
    <location>
        <begin position="1636"/>
        <end position="1651"/>
    </location>
</feature>
<feature type="compositionally biased region" description="Polar residues" evidence="2">
    <location>
        <begin position="1559"/>
        <end position="1571"/>
    </location>
</feature>